<feature type="domain" description="Glycosyltransferase subfamily 4-like N-terminal" evidence="3">
    <location>
        <begin position="23"/>
        <end position="158"/>
    </location>
</feature>
<proteinExistence type="predicted"/>
<accession>A0A327WNM0</accession>
<comment type="caution">
    <text evidence="4">The sequence shown here is derived from an EMBL/GenBank/DDBJ whole genome shotgun (WGS) entry which is preliminary data.</text>
</comment>
<dbReference type="InterPro" id="IPR028098">
    <property type="entry name" value="Glyco_trans_4-like_N"/>
</dbReference>
<evidence type="ECO:0000256" key="1">
    <source>
        <dbReference type="ARBA" id="ARBA00022679"/>
    </source>
</evidence>
<evidence type="ECO:0000259" key="2">
    <source>
        <dbReference type="Pfam" id="PF00534"/>
    </source>
</evidence>
<evidence type="ECO:0000313" key="5">
    <source>
        <dbReference type="Proteomes" id="UP000249203"/>
    </source>
</evidence>
<dbReference type="GO" id="GO:0009103">
    <property type="term" value="P:lipopolysaccharide biosynthetic process"/>
    <property type="evidence" value="ECO:0007669"/>
    <property type="project" value="TreeGrafter"/>
</dbReference>
<dbReference type="EMBL" id="QLMD01000017">
    <property type="protein sequence ID" value="RAJ93629.1"/>
    <property type="molecule type" value="Genomic_DNA"/>
</dbReference>
<dbReference type="AlphaFoldDB" id="A0A327WNM0"/>
<keyword evidence="1 4" id="KW-0808">Transferase</keyword>
<dbReference type="Proteomes" id="UP000249203">
    <property type="component" value="Unassembled WGS sequence"/>
</dbReference>
<dbReference type="Pfam" id="PF13439">
    <property type="entry name" value="Glyco_transf_4"/>
    <property type="match status" value="1"/>
</dbReference>
<gene>
    <name evidence="4" type="ORF">B0I24_11735</name>
</gene>
<reference evidence="4 5" key="1">
    <citation type="submission" date="2018-06" db="EMBL/GenBank/DDBJ databases">
        <title>Genomic Encyclopedia of Type Strains, Phase III (KMG-III): the genomes of soil and plant-associated and newly described type strains.</title>
        <authorList>
            <person name="Whitman W."/>
        </authorList>
    </citation>
    <scope>NUCLEOTIDE SEQUENCE [LARGE SCALE GENOMIC DNA]</scope>
    <source>
        <strain evidence="4 5">CGMCC 1.15366</strain>
    </source>
</reference>
<dbReference type="OrthoDB" id="9768937at2"/>
<evidence type="ECO:0000259" key="3">
    <source>
        <dbReference type="Pfam" id="PF13439"/>
    </source>
</evidence>
<dbReference type="PANTHER" id="PTHR46401">
    <property type="entry name" value="GLYCOSYLTRANSFERASE WBBK-RELATED"/>
    <property type="match status" value="1"/>
</dbReference>
<dbReference type="GO" id="GO:0016757">
    <property type="term" value="F:glycosyltransferase activity"/>
    <property type="evidence" value="ECO:0007669"/>
    <property type="project" value="InterPro"/>
</dbReference>
<organism evidence="4 5">
    <name type="scientific">Aliidiomarina maris</name>
    <dbReference type="NCBI Taxonomy" id="531312"/>
    <lineage>
        <taxon>Bacteria</taxon>
        <taxon>Pseudomonadati</taxon>
        <taxon>Pseudomonadota</taxon>
        <taxon>Gammaproteobacteria</taxon>
        <taxon>Alteromonadales</taxon>
        <taxon>Idiomarinaceae</taxon>
        <taxon>Aliidiomarina</taxon>
    </lineage>
</organism>
<dbReference type="Gene3D" id="3.40.50.2000">
    <property type="entry name" value="Glycogen Phosphorylase B"/>
    <property type="match status" value="2"/>
</dbReference>
<dbReference type="Pfam" id="PF00534">
    <property type="entry name" value="Glycos_transf_1"/>
    <property type="match status" value="1"/>
</dbReference>
<dbReference type="CDD" id="cd03801">
    <property type="entry name" value="GT4_PimA-like"/>
    <property type="match status" value="1"/>
</dbReference>
<dbReference type="SUPFAM" id="SSF53756">
    <property type="entry name" value="UDP-Glycosyltransferase/glycogen phosphorylase"/>
    <property type="match status" value="1"/>
</dbReference>
<protein>
    <submittedName>
        <fullName evidence="4">Glycosyltransferase involved in cell wall biosynthesis</fullName>
    </submittedName>
</protein>
<sequence>MKKMLLISNIFPTEENPHSGIFVKRFFDGFLERGYEVDVVTKYSGSRMSLAKKISYSISYIYDCYKAIQNFEGDIIYVHYLSYNLIPFYFLSPKCKLVLNAHGGDIIPMSLFSRLIKRIVAPILRKADLVVVPSLFLKTKVRTEYQINNCKLFISPSGGVDIDLFSPKQEKELDFSRPIVLGFVSRLEDGKGWETLLSAVKYYEQESPGRIKVEVYGEGRDLNTFLEKVESLSLKNVISWKGRADPKDVPAIMRRFDCFVFPTHREESLGLVGLEALATGLPILASRIGAVPEYVHDYYNGFLFEAGNSQQLKLAIAAIVNSSQEQILFMQKNARNKSVYYNALDCAEQLSSRIDLLIEDSSKERLC</sequence>
<dbReference type="InterPro" id="IPR001296">
    <property type="entry name" value="Glyco_trans_1"/>
</dbReference>
<name>A0A327WNM0_9GAMM</name>
<evidence type="ECO:0000313" key="4">
    <source>
        <dbReference type="EMBL" id="RAJ93629.1"/>
    </source>
</evidence>
<feature type="domain" description="Glycosyl transferase family 1" evidence="2">
    <location>
        <begin position="170"/>
        <end position="336"/>
    </location>
</feature>
<dbReference type="PANTHER" id="PTHR46401:SF2">
    <property type="entry name" value="GLYCOSYLTRANSFERASE WBBK-RELATED"/>
    <property type="match status" value="1"/>
</dbReference>